<protein>
    <recommendedName>
        <fullName evidence="5">ZZ-type domain-containing protein</fullName>
    </recommendedName>
</protein>
<evidence type="ECO:0000313" key="7">
    <source>
        <dbReference type="Proteomes" id="UP001432322"/>
    </source>
</evidence>
<dbReference type="SMART" id="SM00291">
    <property type="entry name" value="ZnF_ZZ"/>
    <property type="match status" value="1"/>
</dbReference>
<proteinExistence type="predicted"/>
<feature type="region of interest" description="Disordered" evidence="4">
    <location>
        <begin position="81"/>
        <end position="106"/>
    </location>
</feature>
<dbReference type="SUPFAM" id="SSF57850">
    <property type="entry name" value="RING/U-box"/>
    <property type="match status" value="1"/>
</dbReference>
<feature type="domain" description="ZZ-type" evidence="5">
    <location>
        <begin position="4"/>
        <end position="36"/>
    </location>
</feature>
<comment type="caution">
    <text evidence="6">The sequence shown here is derived from an EMBL/GenBank/DDBJ whole genome shotgun (WGS) entry which is preliminary data.</text>
</comment>
<gene>
    <name evidence="6" type="ORF">PFISCL1PPCAC_1639</name>
</gene>
<keyword evidence="3" id="KW-0862">Zinc</keyword>
<reference evidence="6" key="1">
    <citation type="submission" date="2023-10" db="EMBL/GenBank/DDBJ databases">
        <title>Genome assembly of Pristionchus species.</title>
        <authorList>
            <person name="Yoshida K."/>
            <person name="Sommer R.J."/>
        </authorList>
    </citation>
    <scope>NUCLEOTIDE SEQUENCE</scope>
    <source>
        <strain evidence="6">RS5133</strain>
    </source>
</reference>
<dbReference type="EMBL" id="BTSY01000001">
    <property type="protein sequence ID" value="GMT10342.1"/>
    <property type="molecule type" value="Genomic_DNA"/>
</dbReference>
<dbReference type="Proteomes" id="UP001432322">
    <property type="component" value="Unassembled WGS sequence"/>
</dbReference>
<dbReference type="InterPro" id="IPR000433">
    <property type="entry name" value="Znf_ZZ"/>
</dbReference>
<dbReference type="PANTHER" id="PTHR15090:SF8">
    <property type="entry name" value="ZZ-TYPE ZINC FINGER-CONTAINING PROTEIN"/>
    <property type="match status" value="1"/>
</dbReference>
<dbReference type="GO" id="GO:0008270">
    <property type="term" value="F:zinc ion binding"/>
    <property type="evidence" value="ECO:0007669"/>
    <property type="project" value="UniProtKB-KW"/>
</dbReference>
<dbReference type="Gene3D" id="3.30.60.90">
    <property type="match status" value="1"/>
</dbReference>
<feature type="compositionally biased region" description="Basic and acidic residues" evidence="4">
    <location>
        <begin position="81"/>
        <end position="104"/>
    </location>
</feature>
<evidence type="ECO:0000259" key="5">
    <source>
        <dbReference type="SMART" id="SM00291"/>
    </source>
</evidence>
<feature type="non-terminal residue" evidence="6">
    <location>
        <position position="1"/>
    </location>
</feature>
<dbReference type="InterPro" id="IPR043145">
    <property type="entry name" value="Znf_ZZ_sf"/>
</dbReference>
<evidence type="ECO:0000313" key="6">
    <source>
        <dbReference type="EMBL" id="GMT10342.1"/>
    </source>
</evidence>
<accession>A0AAV5UT22</accession>
<evidence type="ECO:0000256" key="3">
    <source>
        <dbReference type="ARBA" id="ARBA00022833"/>
    </source>
</evidence>
<dbReference type="AlphaFoldDB" id="A0AAV5UT22"/>
<evidence type="ECO:0000256" key="4">
    <source>
        <dbReference type="SAM" id="MobiDB-lite"/>
    </source>
</evidence>
<keyword evidence="7" id="KW-1185">Reference proteome</keyword>
<organism evidence="6 7">
    <name type="scientific">Pristionchus fissidentatus</name>
    <dbReference type="NCBI Taxonomy" id="1538716"/>
    <lineage>
        <taxon>Eukaryota</taxon>
        <taxon>Metazoa</taxon>
        <taxon>Ecdysozoa</taxon>
        <taxon>Nematoda</taxon>
        <taxon>Chromadorea</taxon>
        <taxon>Rhabditida</taxon>
        <taxon>Rhabditina</taxon>
        <taxon>Diplogasteromorpha</taxon>
        <taxon>Diplogasteroidea</taxon>
        <taxon>Neodiplogasteridae</taxon>
        <taxon>Pristionchus</taxon>
    </lineage>
</organism>
<sequence length="129" mass="13926">TVITPSNGGRFVCTICPDYDLCEKCVVKGLHKNHALVGVLDWDTIIPLSTGKGSIVRGILNDVTDVECCFTLNAVVDKENKEKDEGAAAAEVRSEPAESSDCSRDFNATSEALDIDDNDIEIIPSYGNY</sequence>
<name>A0AAV5UT22_9BILA</name>
<evidence type="ECO:0000256" key="1">
    <source>
        <dbReference type="ARBA" id="ARBA00022723"/>
    </source>
</evidence>
<keyword evidence="2" id="KW-0863">Zinc-finger</keyword>
<dbReference type="PANTHER" id="PTHR15090">
    <property type="entry name" value="SEQUESTOSOME 1-RELATED"/>
    <property type="match status" value="1"/>
</dbReference>
<dbReference type="Pfam" id="PF00569">
    <property type="entry name" value="ZZ"/>
    <property type="match status" value="1"/>
</dbReference>
<dbReference type="InterPro" id="IPR052260">
    <property type="entry name" value="Autophagy_Rcpt_SigReg"/>
</dbReference>
<evidence type="ECO:0000256" key="2">
    <source>
        <dbReference type="ARBA" id="ARBA00022771"/>
    </source>
</evidence>
<keyword evidence="1" id="KW-0479">Metal-binding</keyword>